<gene>
    <name evidence="1" type="ORF">C2G38_2038346</name>
</gene>
<dbReference type="EMBL" id="QKWP01000654">
    <property type="protein sequence ID" value="RIB16730.1"/>
    <property type="molecule type" value="Genomic_DNA"/>
</dbReference>
<proteinExistence type="predicted"/>
<dbReference type="AlphaFoldDB" id="A0A397V2Q2"/>
<dbReference type="OrthoDB" id="2443596at2759"/>
<sequence length="187" mass="21296">MGKSSGHPMFLSLGNIPNHQRNKPESKALIGYLPILKAMDSKAKNSDKFRTAQREVFQKCLSTLLEPIVEGPELHFVVRGDIITFIPRISIIIADMIEADKFTNVYQPSCSRRPCAKCLVSRDDLNNTNLTEIIPRTLDAMKQAINSGEDKDYSIHPEKNAFWEIRYRHGFELILVSKIGLRTAYYL</sequence>
<dbReference type="Pfam" id="PF18759">
    <property type="entry name" value="Plavaka"/>
    <property type="match status" value="1"/>
</dbReference>
<dbReference type="Proteomes" id="UP000266673">
    <property type="component" value="Unassembled WGS sequence"/>
</dbReference>
<accession>A0A397V2Q2</accession>
<protein>
    <submittedName>
        <fullName evidence="1">Uncharacterized protein</fullName>
    </submittedName>
</protein>
<comment type="caution">
    <text evidence="1">The sequence shown here is derived from an EMBL/GenBank/DDBJ whole genome shotgun (WGS) entry which is preliminary data.</text>
</comment>
<name>A0A397V2Q2_9GLOM</name>
<evidence type="ECO:0000313" key="2">
    <source>
        <dbReference type="Proteomes" id="UP000266673"/>
    </source>
</evidence>
<dbReference type="STRING" id="44941.A0A397V2Q2"/>
<dbReference type="InterPro" id="IPR041078">
    <property type="entry name" value="Plavaka"/>
</dbReference>
<reference evidence="1 2" key="1">
    <citation type="submission" date="2018-06" db="EMBL/GenBank/DDBJ databases">
        <title>Comparative genomics reveals the genomic features of Rhizophagus irregularis, R. cerebriforme, R. diaphanum and Gigaspora rosea, and their symbiotic lifestyle signature.</title>
        <authorList>
            <person name="Morin E."/>
            <person name="San Clemente H."/>
            <person name="Chen E.C.H."/>
            <person name="De La Providencia I."/>
            <person name="Hainaut M."/>
            <person name="Kuo A."/>
            <person name="Kohler A."/>
            <person name="Murat C."/>
            <person name="Tang N."/>
            <person name="Roy S."/>
            <person name="Loubradou J."/>
            <person name="Henrissat B."/>
            <person name="Grigoriev I.V."/>
            <person name="Corradi N."/>
            <person name="Roux C."/>
            <person name="Martin F.M."/>
        </authorList>
    </citation>
    <scope>NUCLEOTIDE SEQUENCE [LARGE SCALE GENOMIC DNA]</scope>
    <source>
        <strain evidence="1 2">DAOM 194757</strain>
    </source>
</reference>
<evidence type="ECO:0000313" key="1">
    <source>
        <dbReference type="EMBL" id="RIB16730.1"/>
    </source>
</evidence>
<organism evidence="1 2">
    <name type="scientific">Gigaspora rosea</name>
    <dbReference type="NCBI Taxonomy" id="44941"/>
    <lineage>
        <taxon>Eukaryota</taxon>
        <taxon>Fungi</taxon>
        <taxon>Fungi incertae sedis</taxon>
        <taxon>Mucoromycota</taxon>
        <taxon>Glomeromycotina</taxon>
        <taxon>Glomeromycetes</taxon>
        <taxon>Diversisporales</taxon>
        <taxon>Gigasporaceae</taxon>
        <taxon>Gigaspora</taxon>
    </lineage>
</organism>
<keyword evidence="2" id="KW-1185">Reference proteome</keyword>